<dbReference type="RefSeq" id="WP_373971391.1">
    <property type="nucleotide sequence ID" value="NZ_JBHDLJ010000004.1"/>
</dbReference>
<evidence type="ECO:0000313" key="1">
    <source>
        <dbReference type="EMBL" id="MFB0834219.1"/>
    </source>
</evidence>
<proteinExistence type="predicted"/>
<sequence length="80" mass="9590">MMEKAVADPELYRDPSGAFEYLVMTVRPGQSLAEARRSLAEHAEYGKWELRRSRIYYGGVRRYWMRRRLMRVERTLPPLL</sequence>
<dbReference type="Proteomes" id="UP001575652">
    <property type="component" value="Unassembled WGS sequence"/>
</dbReference>
<dbReference type="InterPro" id="IPR043758">
    <property type="entry name" value="DUF5703"/>
</dbReference>
<dbReference type="Pfam" id="PF18963">
    <property type="entry name" value="DUF5703"/>
    <property type="match status" value="1"/>
</dbReference>
<organism evidence="1 2">
    <name type="scientific">Arthrobacter halodurans</name>
    <dbReference type="NCBI Taxonomy" id="516699"/>
    <lineage>
        <taxon>Bacteria</taxon>
        <taxon>Bacillati</taxon>
        <taxon>Actinomycetota</taxon>
        <taxon>Actinomycetes</taxon>
        <taxon>Micrococcales</taxon>
        <taxon>Micrococcaceae</taxon>
        <taxon>Arthrobacter</taxon>
    </lineage>
</organism>
<protein>
    <submittedName>
        <fullName evidence="1">DUF5703 family protein</fullName>
    </submittedName>
</protein>
<comment type="caution">
    <text evidence="1">The sequence shown here is derived from an EMBL/GenBank/DDBJ whole genome shotgun (WGS) entry which is preliminary data.</text>
</comment>
<gene>
    <name evidence="1" type="ORF">ACETWP_06425</name>
</gene>
<name>A0ABV4UM54_9MICC</name>
<keyword evidence="2" id="KW-1185">Reference proteome</keyword>
<reference evidence="1 2" key="1">
    <citation type="submission" date="2024-09" db="EMBL/GenBank/DDBJ databases">
        <authorList>
            <person name="Salinas-Garcia M.A."/>
            <person name="Prieme A."/>
        </authorList>
    </citation>
    <scope>NUCLEOTIDE SEQUENCE [LARGE SCALE GENOMIC DNA]</scope>
    <source>
        <strain evidence="1 2">DSM 21081</strain>
    </source>
</reference>
<dbReference type="EMBL" id="JBHDLJ010000004">
    <property type="protein sequence ID" value="MFB0834219.1"/>
    <property type="molecule type" value="Genomic_DNA"/>
</dbReference>
<accession>A0ABV4UM54</accession>
<evidence type="ECO:0000313" key="2">
    <source>
        <dbReference type="Proteomes" id="UP001575652"/>
    </source>
</evidence>